<dbReference type="GO" id="GO:0033309">
    <property type="term" value="C:SBF transcription complex"/>
    <property type="evidence" value="ECO:0007669"/>
    <property type="project" value="TreeGrafter"/>
</dbReference>
<name>W6ML98_9ASCO</name>
<evidence type="ECO:0000313" key="6">
    <source>
        <dbReference type="EMBL" id="CDK26878.1"/>
    </source>
</evidence>
<organism evidence="6 7">
    <name type="scientific">Kuraishia capsulata CBS 1993</name>
    <dbReference type="NCBI Taxonomy" id="1382522"/>
    <lineage>
        <taxon>Eukaryota</taxon>
        <taxon>Fungi</taxon>
        <taxon>Dikarya</taxon>
        <taxon>Ascomycota</taxon>
        <taxon>Saccharomycotina</taxon>
        <taxon>Pichiomycetes</taxon>
        <taxon>Pichiales</taxon>
        <taxon>Pichiaceae</taxon>
        <taxon>Kuraishia</taxon>
    </lineage>
</organism>
<keyword evidence="4" id="KW-0175">Coiled coil</keyword>
<feature type="repeat" description="ANK" evidence="3">
    <location>
        <begin position="238"/>
        <end position="270"/>
    </location>
</feature>
<evidence type="ECO:0000313" key="7">
    <source>
        <dbReference type="Proteomes" id="UP000019384"/>
    </source>
</evidence>
<evidence type="ECO:0000256" key="5">
    <source>
        <dbReference type="SAM" id="MobiDB-lite"/>
    </source>
</evidence>
<dbReference type="SUPFAM" id="SSF48403">
    <property type="entry name" value="Ankyrin repeat"/>
    <property type="match status" value="1"/>
</dbReference>
<dbReference type="PANTHER" id="PTHR43828:SF3">
    <property type="entry name" value="CHROMO DOMAIN-CONTAINING PROTEIN"/>
    <property type="match status" value="1"/>
</dbReference>
<dbReference type="Gene3D" id="1.25.40.20">
    <property type="entry name" value="Ankyrin repeat-containing domain"/>
    <property type="match status" value="1"/>
</dbReference>
<dbReference type="GO" id="GO:0045944">
    <property type="term" value="P:positive regulation of transcription by RNA polymerase II"/>
    <property type="evidence" value="ECO:0007669"/>
    <property type="project" value="UniProtKB-ARBA"/>
</dbReference>
<proteinExistence type="predicted"/>
<dbReference type="HOGENOM" id="CLU_009666_1_1_1"/>
<accession>W6ML98</accession>
<evidence type="ECO:0000256" key="4">
    <source>
        <dbReference type="SAM" id="Coils"/>
    </source>
</evidence>
<dbReference type="GO" id="GO:0003713">
    <property type="term" value="F:transcription coactivator activity"/>
    <property type="evidence" value="ECO:0007669"/>
    <property type="project" value="TreeGrafter"/>
</dbReference>
<evidence type="ECO:0000256" key="2">
    <source>
        <dbReference type="ARBA" id="ARBA00023043"/>
    </source>
</evidence>
<keyword evidence="7" id="KW-1185">Reference proteome</keyword>
<feature type="region of interest" description="Disordered" evidence="5">
    <location>
        <begin position="1"/>
        <end position="22"/>
    </location>
</feature>
<dbReference type="InterPro" id="IPR002110">
    <property type="entry name" value="Ankyrin_rpt"/>
</dbReference>
<feature type="coiled-coil region" evidence="4">
    <location>
        <begin position="473"/>
        <end position="517"/>
    </location>
</feature>
<dbReference type="PANTHER" id="PTHR43828">
    <property type="entry name" value="ASPARAGINASE"/>
    <property type="match status" value="1"/>
</dbReference>
<dbReference type="Pfam" id="PF00023">
    <property type="entry name" value="Ank"/>
    <property type="match status" value="1"/>
</dbReference>
<feature type="repeat" description="ANK" evidence="3">
    <location>
        <begin position="369"/>
        <end position="401"/>
    </location>
</feature>
<gene>
    <name evidence="6" type="ORF">KUCA_T00002852001</name>
</gene>
<dbReference type="GO" id="GO:0030907">
    <property type="term" value="C:MBF transcription complex"/>
    <property type="evidence" value="ECO:0007669"/>
    <property type="project" value="TreeGrafter"/>
</dbReference>
<dbReference type="Proteomes" id="UP000019384">
    <property type="component" value="Unassembled WGS sequence"/>
</dbReference>
<dbReference type="GeneID" id="34520262"/>
<dbReference type="InterPro" id="IPR036770">
    <property type="entry name" value="Ankyrin_rpt-contain_sf"/>
</dbReference>
<dbReference type="EMBL" id="HG793127">
    <property type="protein sequence ID" value="CDK26878.1"/>
    <property type="molecule type" value="Genomic_DNA"/>
</dbReference>
<dbReference type="PROSITE" id="PS50297">
    <property type="entry name" value="ANK_REP_REGION"/>
    <property type="match status" value="2"/>
</dbReference>
<dbReference type="SMART" id="SM00248">
    <property type="entry name" value="ANK"/>
    <property type="match status" value="4"/>
</dbReference>
<dbReference type="OrthoDB" id="6718656at2759"/>
<dbReference type="Pfam" id="PF12796">
    <property type="entry name" value="Ank_2"/>
    <property type="match status" value="1"/>
</dbReference>
<dbReference type="AlphaFoldDB" id="W6ML98"/>
<reference evidence="6" key="2">
    <citation type="submission" date="2014-02" db="EMBL/GenBank/DDBJ databases">
        <title>Complete DNA sequence of /Kuraishia capsulata/ illustrates novel genomic features among budding yeasts (/Saccharomycotina/).</title>
        <authorList>
            <person name="Morales L."/>
            <person name="Noel B."/>
            <person name="Porcel B."/>
            <person name="Marcet-Houben M."/>
            <person name="Hullo M-F."/>
            <person name="Sacerdot C."/>
            <person name="Tekaia F."/>
            <person name="Leh-Louis V."/>
            <person name="Despons L."/>
            <person name="Khanna V."/>
            <person name="Aury J-M."/>
            <person name="Barbe V."/>
            <person name="Couloux A."/>
            <person name="Labadie K."/>
            <person name="Pelletier E."/>
            <person name="Souciet J-L."/>
            <person name="Boekhout T."/>
            <person name="Gabaldon T."/>
            <person name="Wincker P."/>
            <person name="Dujon B."/>
        </authorList>
    </citation>
    <scope>NUCLEOTIDE SEQUENCE</scope>
    <source>
        <strain evidence="6">CBS 1993</strain>
    </source>
</reference>
<keyword evidence="1" id="KW-0677">Repeat</keyword>
<feature type="region of interest" description="Disordered" evidence="5">
    <location>
        <begin position="141"/>
        <end position="166"/>
    </location>
</feature>
<protein>
    <submittedName>
        <fullName evidence="6">Uncharacterized protein</fullName>
    </submittedName>
</protein>
<dbReference type="RefSeq" id="XP_022458874.1">
    <property type="nucleotide sequence ID" value="XM_022603139.1"/>
</dbReference>
<evidence type="ECO:0000256" key="3">
    <source>
        <dbReference type="PROSITE-ProRule" id="PRU00023"/>
    </source>
</evidence>
<dbReference type="PROSITE" id="PS50088">
    <property type="entry name" value="ANK_REPEAT"/>
    <property type="match status" value="2"/>
</dbReference>
<dbReference type="STRING" id="1382522.W6ML98"/>
<keyword evidence="2 3" id="KW-0040">ANK repeat</keyword>
<evidence type="ECO:0000256" key="1">
    <source>
        <dbReference type="ARBA" id="ARBA00022737"/>
    </source>
</evidence>
<sequence>MTDYAKPWNGADTSAMSVDAKPEPVSPTVEITYNGIVVPIRVEDRTVDGFQLLRAAGLDDSAAVKALGDSRDRWISEDTANRLAAQYSASDLVEALFGKSSAKDEEKQASFYTSTFGNGASVIKRFTSSFNNGLARSYSTLTENDDAGTDKGDGESPAKKARTDQLNVPVYEHDGTLPSGSVALKPLTEADVSDLERSKDVMTMIFLPGKSADSLLELVGGDETVLNGIQVDAPIDDLGHTALHWAATLGKVSLVRDLVKNGANRLRGNNDGQTALVRAVMVTNGSETCNFAELLDYLYPALTIVDNQGRTVLHHIAVTSGMKGRSSASKYYLESLLEWIVKRGSSLPSGHAIGLGRFMSEVVNVRDKNGDTCLNISARAGNKAIAQQLLDIGADPSLPNKVGLMPVDFGINIGPVSSTRASVSSSGPPVKADTQNSEKIISSMQEMLVRLNEDFKSEIATKSRSVKEVHSKLRSSTLRLSSARRQLEELQEAEKRLIELKSKITNVERAIDDEEAKFAEQTVQIPELANFEGDFNADEPFTVWSVFNAIELRLDDLLESKPDSHLTEDDIRDAIKPNEILQSMMMSGVPLDDVPPAVVLKARIKAYKENESQLDDLAKDLRSKSSDLEAKFKKVLALCVEIDESKVDELVASLVQAVESDPEEVDIARVAGFLRKMEGS</sequence>
<reference evidence="6" key="1">
    <citation type="submission" date="2013-12" db="EMBL/GenBank/DDBJ databases">
        <authorList>
            <person name="Genoscope - CEA"/>
        </authorList>
    </citation>
    <scope>NUCLEOTIDE SEQUENCE</scope>
    <source>
        <strain evidence="6">CBS 1993</strain>
    </source>
</reference>
<feature type="compositionally biased region" description="Basic and acidic residues" evidence="5">
    <location>
        <begin position="148"/>
        <end position="163"/>
    </location>
</feature>
<dbReference type="InterPro" id="IPR051642">
    <property type="entry name" value="SWI6-like"/>
</dbReference>